<comment type="similarity">
    <text evidence="2">Belongs to the class IV-like SAM-binding methyltransferase superfamily. RNA methyltransferase NEP1 family.</text>
</comment>
<dbReference type="GO" id="GO:0070037">
    <property type="term" value="F:rRNA (pseudouridine) methyltransferase activity"/>
    <property type="evidence" value="ECO:0007669"/>
    <property type="project" value="InterPro"/>
</dbReference>
<dbReference type="Proteomes" id="UP000007799">
    <property type="component" value="Unassembled WGS sequence"/>
</dbReference>
<evidence type="ECO:0000256" key="2">
    <source>
        <dbReference type="ARBA" id="ARBA00008115"/>
    </source>
</evidence>
<dbReference type="GO" id="GO:0019843">
    <property type="term" value="F:rRNA binding"/>
    <property type="evidence" value="ECO:0007669"/>
    <property type="project" value="UniProtKB-KW"/>
</dbReference>
<dbReference type="Gene3D" id="3.40.1280.10">
    <property type="match status" value="1"/>
</dbReference>
<evidence type="ECO:0000313" key="12">
    <source>
        <dbReference type="EMBL" id="EGD82409.1"/>
    </source>
</evidence>
<protein>
    <submittedName>
        <fullName evidence="12">C2f protein</fullName>
    </submittedName>
</protein>
<keyword evidence="6" id="KW-0808">Transferase</keyword>
<keyword evidence="9" id="KW-0694">RNA-binding</keyword>
<dbReference type="InterPro" id="IPR005304">
    <property type="entry name" value="Rbsml_bgen_MeTrfase_EMG1/NEP1"/>
</dbReference>
<keyword evidence="10" id="KW-0539">Nucleus</keyword>
<keyword evidence="13" id="KW-1185">Reference proteome</keyword>
<proteinExistence type="inferred from homology"/>
<feature type="region of interest" description="Disordered" evidence="11">
    <location>
        <begin position="1"/>
        <end position="22"/>
    </location>
</feature>
<dbReference type="KEGG" id="sre:PTSG_03052"/>
<keyword evidence="3" id="KW-0690">Ribosome biogenesis</keyword>
<dbReference type="InParanoid" id="F2U443"/>
<dbReference type="RefSeq" id="XP_004995645.1">
    <property type="nucleotide sequence ID" value="XM_004995588.1"/>
</dbReference>
<dbReference type="OrthoDB" id="269804at2759"/>
<dbReference type="FunFam" id="3.40.1280.10:FF:000003">
    <property type="entry name" value="Ribosomal RNA small subunit methyltransferase"/>
    <property type="match status" value="1"/>
</dbReference>
<evidence type="ECO:0000256" key="8">
    <source>
        <dbReference type="ARBA" id="ARBA00022730"/>
    </source>
</evidence>
<evidence type="ECO:0000256" key="4">
    <source>
        <dbReference type="ARBA" id="ARBA00022552"/>
    </source>
</evidence>
<dbReference type="eggNOG" id="KOG3073">
    <property type="taxonomic scope" value="Eukaryota"/>
</dbReference>
<evidence type="ECO:0000256" key="6">
    <source>
        <dbReference type="ARBA" id="ARBA00022679"/>
    </source>
</evidence>
<sequence length="235" mass="26064">MSRRVGDEEEESYRPPKLPKTLHEKDSAKRLVVVLEGASLESVKVGKSYQLLNSSDHASIIRKQNRDSKNIRPDITHQCLLMLLDSPLNKAGLLQVYIHTARNVLIEVHPQTRIPRVFSRFCGLMVQLLHDLSISAKGSPLKLLKVIKNPITDHLPTGCHKICTSYSSKKLVRLRKFAEERAPDKPICFIVGAVAHGAVEPEWADDAVAVSGYAMSAAGVCAKLTDAFEEVWGVH</sequence>
<dbReference type="PANTHER" id="PTHR12636:SF5">
    <property type="entry name" value="RIBOSOMAL RNA SMALL SUBUNIT METHYLTRANSFERASE NEP1"/>
    <property type="match status" value="1"/>
</dbReference>
<keyword evidence="4" id="KW-0698">rRNA processing</keyword>
<name>F2U443_SALR5</name>
<gene>
    <name evidence="12" type="ORF">PTSG_03052</name>
</gene>
<dbReference type="FunCoup" id="F2U443">
    <property type="interactions" value="1574"/>
</dbReference>
<dbReference type="InterPro" id="IPR029026">
    <property type="entry name" value="tRNA_m1G_MTases_N"/>
</dbReference>
<evidence type="ECO:0000256" key="3">
    <source>
        <dbReference type="ARBA" id="ARBA00022517"/>
    </source>
</evidence>
<evidence type="ECO:0000256" key="10">
    <source>
        <dbReference type="ARBA" id="ARBA00023242"/>
    </source>
</evidence>
<dbReference type="GeneID" id="16076229"/>
<evidence type="ECO:0000256" key="1">
    <source>
        <dbReference type="ARBA" id="ARBA00004604"/>
    </source>
</evidence>
<evidence type="ECO:0000256" key="11">
    <source>
        <dbReference type="SAM" id="MobiDB-lite"/>
    </source>
</evidence>
<keyword evidence="8" id="KW-0699">rRNA-binding</keyword>
<dbReference type="OMA" id="VHNTFEL"/>
<evidence type="ECO:0000256" key="7">
    <source>
        <dbReference type="ARBA" id="ARBA00022691"/>
    </source>
</evidence>
<reference evidence="12" key="1">
    <citation type="submission" date="2009-08" db="EMBL/GenBank/DDBJ databases">
        <title>Annotation of Salpingoeca rosetta.</title>
        <authorList>
            <consortium name="The Broad Institute Genome Sequencing Platform"/>
            <person name="Russ C."/>
            <person name="Cuomo C."/>
            <person name="Burger G."/>
            <person name="Gray M.W."/>
            <person name="Holland P.W.H."/>
            <person name="King N."/>
            <person name="Lang F.B.F."/>
            <person name="Roger A.J."/>
            <person name="Ruiz-Trillo I."/>
            <person name="Young S.K."/>
            <person name="Zeng Q."/>
            <person name="Gargeya S."/>
            <person name="Alvarado L."/>
            <person name="Berlin A."/>
            <person name="Chapman S.B."/>
            <person name="Chen Z."/>
            <person name="Freedman E."/>
            <person name="Gellesch M."/>
            <person name="Goldberg J."/>
            <person name="Griggs A."/>
            <person name="Gujja S."/>
            <person name="Heilman E."/>
            <person name="Heiman D."/>
            <person name="Howarth C."/>
            <person name="Mehta T."/>
            <person name="Neiman D."/>
            <person name="Pearson M."/>
            <person name="Roberts A."/>
            <person name="Saif S."/>
            <person name="Shea T."/>
            <person name="Shenoy N."/>
            <person name="Sisk P."/>
            <person name="Stolte C."/>
            <person name="Sykes S."/>
            <person name="White J."/>
            <person name="Yandava C."/>
            <person name="Haas B."/>
            <person name="Nusbaum C."/>
            <person name="Birren B."/>
        </authorList>
    </citation>
    <scope>NUCLEOTIDE SEQUENCE [LARGE SCALE GENOMIC DNA]</scope>
    <source>
        <strain evidence="12">ATCC 50818</strain>
    </source>
</reference>
<accession>F2U443</accession>
<dbReference type="AlphaFoldDB" id="F2U443"/>
<dbReference type="EMBL" id="GL832961">
    <property type="protein sequence ID" value="EGD82409.1"/>
    <property type="molecule type" value="Genomic_DNA"/>
</dbReference>
<dbReference type="CDD" id="cd18088">
    <property type="entry name" value="Nep1-like"/>
    <property type="match status" value="1"/>
</dbReference>
<dbReference type="PANTHER" id="PTHR12636">
    <property type="entry name" value="NEP1/MRA1"/>
    <property type="match status" value="1"/>
</dbReference>
<dbReference type="Pfam" id="PF03587">
    <property type="entry name" value="EMG1"/>
    <property type="match status" value="1"/>
</dbReference>
<keyword evidence="7" id="KW-0949">S-adenosyl-L-methionine</keyword>
<dbReference type="InterPro" id="IPR029028">
    <property type="entry name" value="Alpha/beta_knot_MTases"/>
</dbReference>
<dbReference type="SUPFAM" id="SSF75217">
    <property type="entry name" value="alpha/beta knot"/>
    <property type="match status" value="1"/>
</dbReference>
<organism evidence="13">
    <name type="scientific">Salpingoeca rosetta (strain ATCC 50818 / BSB-021)</name>
    <dbReference type="NCBI Taxonomy" id="946362"/>
    <lineage>
        <taxon>Eukaryota</taxon>
        <taxon>Choanoflagellata</taxon>
        <taxon>Craspedida</taxon>
        <taxon>Salpingoecidae</taxon>
        <taxon>Salpingoeca</taxon>
    </lineage>
</organism>
<evidence type="ECO:0000256" key="5">
    <source>
        <dbReference type="ARBA" id="ARBA00022603"/>
    </source>
</evidence>
<evidence type="ECO:0000313" key="13">
    <source>
        <dbReference type="Proteomes" id="UP000007799"/>
    </source>
</evidence>
<dbReference type="GO" id="GO:0070475">
    <property type="term" value="P:rRNA base methylation"/>
    <property type="evidence" value="ECO:0007669"/>
    <property type="project" value="InterPro"/>
</dbReference>
<comment type="subcellular location">
    <subcellularLocation>
        <location evidence="1">Nucleus</location>
        <location evidence="1">Nucleolus</location>
    </subcellularLocation>
</comment>
<dbReference type="GO" id="GO:0032040">
    <property type="term" value="C:small-subunit processome"/>
    <property type="evidence" value="ECO:0007669"/>
    <property type="project" value="TreeGrafter"/>
</dbReference>
<dbReference type="STRING" id="946362.F2U443"/>
<keyword evidence="5" id="KW-0489">Methyltransferase</keyword>
<evidence type="ECO:0000256" key="9">
    <source>
        <dbReference type="ARBA" id="ARBA00022884"/>
    </source>
</evidence>